<gene>
    <name evidence="1" type="ORF">RPERSI_LOCUS18838</name>
</gene>
<evidence type="ECO:0000313" key="2">
    <source>
        <dbReference type="Proteomes" id="UP000789920"/>
    </source>
</evidence>
<name>A0ACA9RED3_9GLOM</name>
<proteinExistence type="predicted"/>
<reference evidence="1" key="1">
    <citation type="submission" date="2021-06" db="EMBL/GenBank/DDBJ databases">
        <authorList>
            <person name="Kallberg Y."/>
            <person name="Tangrot J."/>
            <person name="Rosling A."/>
        </authorList>
    </citation>
    <scope>NUCLEOTIDE SEQUENCE</scope>
    <source>
        <strain evidence="1">MA461A</strain>
    </source>
</reference>
<comment type="caution">
    <text evidence="1">The sequence shown here is derived from an EMBL/GenBank/DDBJ whole genome shotgun (WGS) entry which is preliminary data.</text>
</comment>
<organism evidence="1 2">
    <name type="scientific">Racocetra persica</name>
    <dbReference type="NCBI Taxonomy" id="160502"/>
    <lineage>
        <taxon>Eukaryota</taxon>
        <taxon>Fungi</taxon>
        <taxon>Fungi incertae sedis</taxon>
        <taxon>Mucoromycota</taxon>
        <taxon>Glomeromycotina</taxon>
        <taxon>Glomeromycetes</taxon>
        <taxon>Diversisporales</taxon>
        <taxon>Gigasporaceae</taxon>
        <taxon>Racocetra</taxon>
    </lineage>
</organism>
<evidence type="ECO:0000313" key="1">
    <source>
        <dbReference type="EMBL" id="CAG8789140.1"/>
    </source>
</evidence>
<feature type="non-terminal residue" evidence="1">
    <location>
        <position position="1"/>
    </location>
</feature>
<dbReference type="Proteomes" id="UP000789920">
    <property type="component" value="Unassembled WGS sequence"/>
</dbReference>
<dbReference type="EMBL" id="CAJVQC010050511">
    <property type="protein sequence ID" value="CAG8789140.1"/>
    <property type="molecule type" value="Genomic_DNA"/>
</dbReference>
<sequence>ISVFDTSALKWLTVIARGDSVGARSGHSAVLSAVVPLTPQPALVLNSNLYIFDTKNNTWIKGFNASDLGLNSEETSDNKKDK</sequence>
<accession>A0ACA9RED3</accession>
<feature type="non-terminal residue" evidence="1">
    <location>
        <position position="82"/>
    </location>
</feature>
<keyword evidence="2" id="KW-1185">Reference proteome</keyword>
<protein>
    <submittedName>
        <fullName evidence="1">22754_t:CDS:1</fullName>
    </submittedName>
</protein>